<evidence type="ECO:0000313" key="2">
    <source>
        <dbReference type="Proteomes" id="UP000466586"/>
    </source>
</evidence>
<proteinExistence type="predicted"/>
<name>A0A7K1Y782_9SPHI</name>
<keyword evidence="2" id="KW-1185">Reference proteome</keyword>
<comment type="caution">
    <text evidence="1">The sequence shown here is derived from an EMBL/GenBank/DDBJ whole genome shotgun (WGS) entry which is preliminary data.</text>
</comment>
<protein>
    <submittedName>
        <fullName evidence="1">Uncharacterized protein</fullName>
    </submittedName>
</protein>
<reference evidence="1 2" key="1">
    <citation type="submission" date="2019-11" db="EMBL/GenBank/DDBJ databases">
        <title>Pedobacter sp. HMF7647 Genome sequencing and assembly.</title>
        <authorList>
            <person name="Kang H."/>
            <person name="Kim H."/>
            <person name="Joh K."/>
        </authorList>
    </citation>
    <scope>NUCLEOTIDE SEQUENCE [LARGE SCALE GENOMIC DNA]</scope>
    <source>
        <strain evidence="1 2">HMF7647</strain>
    </source>
</reference>
<accession>A0A7K1Y782</accession>
<sequence>MTLYEFIQADTDQKALAVWNGIYIADRQEGRLRMQLYHLGSFYVEVVYDVPQNRILHFKPFRKGLLLAPYLEQIRLSF</sequence>
<dbReference type="EMBL" id="WVHT01000002">
    <property type="protein sequence ID" value="MXV50300.1"/>
    <property type="molecule type" value="Genomic_DNA"/>
</dbReference>
<gene>
    <name evidence="1" type="ORF">GS399_04895</name>
</gene>
<dbReference type="RefSeq" id="WP_160843479.1">
    <property type="nucleotide sequence ID" value="NZ_WVHT01000002.1"/>
</dbReference>
<dbReference type="AlphaFoldDB" id="A0A7K1Y782"/>
<evidence type="ECO:0000313" key="1">
    <source>
        <dbReference type="EMBL" id="MXV50300.1"/>
    </source>
</evidence>
<dbReference type="Proteomes" id="UP000466586">
    <property type="component" value="Unassembled WGS sequence"/>
</dbReference>
<organism evidence="1 2">
    <name type="scientific">Hufsiella arboris</name>
    <dbReference type="NCBI Taxonomy" id="2695275"/>
    <lineage>
        <taxon>Bacteria</taxon>
        <taxon>Pseudomonadati</taxon>
        <taxon>Bacteroidota</taxon>
        <taxon>Sphingobacteriia</taxon>
        <taxon>Sphingobacteriales</taxon>
        <taxon>Sphingobacteriaceae</taxon>
        <taxon>Hufsiella</taxon>
    </lineage>
</organism>